<dbReference type="Proteomes" id="UP001597213">
    <property type="component" value="Unassembled WGS sequence"/>
</dbReference>
<sequence length="101" mass="10592">MSMAFNREHELHRRRFGRNMGLLVVLLAFVALVFGLTVVKISGGDKMEGFDHRAETEGGPKLMRMDGLPPPKNAAPGAVAPGAATQTPPASGAPQASGTPQ</sequence>
<evidence type="ECO:0008006" key="4">
    <source>
        <dbReference type="Google" id="ProtNLM"/>
    </source>
</evidence>
<proteinExistence type="predicted"/>
<feature type="compositionally biased region" description="Low complexity" evidence="1">
    <location>
        <begin position="74"/>
        <end position="101"/>
    </location>
</feature>
<reference evidence="3" key="1">
    <citation type="journal article" date="2019" name="Int. J. Syst. Evol. Microbiol.">
        <title>The Global Catalogue of Microorganisms (GCM) 10K type strain sequencing project: providing services to taxonomists for standard genome sequencing and annotation.</title>
        <authorList>
            <consortium name="The Broad Institute Genomics Platform"/>
            <consortium name="The Broad Institute Genome Sequencing Center for Infectious Disease"/>
            <person name="Wu L."/>
            <person name="Ma J."/>
        </authorList>
    </citation>
    <scope>NUCLEOTIDE SEQUENCE [LARGE SCALE GENOMIC DNA]</scope>
    <source>
        <strain evidence="3">CCUG 56029</strain>
    </source>
</reference>
<evidence type="ECO:0000313" key="3">
    <source>
        <dbReference type="Proteomes" id="UP001597213"/>
    </source>
</evidence>
<keyword evidence="3" id="KW-1185">Reference proteome</keyword>
<protein>
    <recommendedName>
        <fullName evidence="4">Cytochrome C oxidase assembly protein</fullName>
    </recommendedName>
</protein>
<dbReference type="EMBL" id="JBHUEN010000043">
    <property type="protein sequence ID" value="MFD1882622.1"/>
    <property type="molecule type" value="Genomic_DNA"/>
</dbReference>
<evidence type="ECO:0000313" key="2">
    <source>
        <dbReference type="EMBL" id="MFD1882622.1"/>
    </source>
</evidence>
<feature type="compositionally biased region" description="Basic and acidic residues" evidence="1">
    <location>
        <begin position="46"/>
        <end position="58"/>
    </location>
</feature>
<name>A0ABW4R8R0_9RHOB</name>
<feature type="region of interest" description="Disordered" evidence="1">
    <location>
        <begin position="46"/>
        <end position="101"/>
    </location>
</feature>
<organism evidence="2 3">
    <name type="scientific">Paracoccus pacificus</name>
    <dbReference type="NCBI Taxonomy" id="1463598"/>
    <lineage>
        <taxon>Bacteria</taxon>
        <taxon>Pseudomonadati</taxon>
        <taxon>Pseudomonadota</taxon>
        <taxon>Alphaproteobacteria</taxon>
        <taxon>Rhodobacterales</taxon>
        <taxon>Paracoccaceae</taxon>
        <taxon>Paracoccus</taxon>
    </lineage>
</organism>
<evidence type="ECO:0000256" key="1">
    <source>
        <dbReference type="SAM" id="MobiDB-lite"/>
    </source>
</evidence>
<dbReference type="RefSeq" id="WP_379143358.1">
    <property type="nucleotide sequence ID" value="NZ_JBHUEN010000043.1"/>
</dbReference>
<gene>
    <name evidence="2" type="ORF">ACFSCT_12940</name>
</gene>
<accession>A0ABW4R8R0</accession>
<comment type="caution">
    <text evidence="2">The sequence shown here is derived from an EMBL/GenBank/DDBJ whole genome shotgun (WGS) entry which is preliminary data.</text>
</comment>